<dbReference type="EMBL" id="ADLN01000124">
    <property type="protein sequence ID" value="EHI57155.1"/>
    <property type="molecule type" value="Genomic_DNA"/>
</dbReference>
<keyword evidence="1" id="KW-1133">Transmembrane helix</keyword>
<gene>
    <name evidence="2" type="ORF">HMPREF9473_04850</name>
</gene>
<comment type="caution">
    <text evidence="2">The sequence shown here is derived from an EMBL/GenBank/DDBJ whole genome shotgun (WGS) entry which is preliminary data.</text>
</comment>
<feature type="transmembrane region" description="Helical" evidence="1">
    <location>
        <begin position="66"/>
        <end position="86"/>
    </location>
</feature>
<sequence length="191" mass="21934">MVYSNSNNESEIQGYLVSDICVCVEQNKNTYIKRFRNLPKHKFNWCAAIFGAAWCGYRLMFKYGLVAWLLKTLIFTLIFSNVAFWGTWCMGYVEASHWLFAISVVFDIAFFVIMGVYADALYWKFIKENIDCIKKQDGLQIENGIGTDMKKRVGVHWGGAIVMFIGIRIAGKLYSNFLLTPLIIFVVELVS</sequence>
<proteinExistence type="predicted"/>
<keyword evidence="3" id="KW-1185">Reference proteome</keyword>
<evidence type="ECO:0000313" key="2">
    <source>
        <dbReference type="EMBL" id="EHI57155.1"/>
    </source>
</evidence>
<feature type="transmembrane region" description="Helical" evidence="1">
    <location>
        <begin position="98"/>
        <end position="118"/>
    </location>
</feature>
<evidence type="ECO:0000313" key="3">
    <source>
        <dbReference type="Proteomes" id="UP000005384"/>
    </source>
</evidence>
<dbReference type="RefSeq" id="WP_006782838.1">
    <property type="nucleotide sequence ID" value="NZ_CP040506.1"/>
</dbReference>
<evidence type="ECO:0000256" key="1">
    <source>
        <dbReference type="SAM" id="Phobius"/>
    </source>
</evidence>
<dbReference type="HOGENOM" id="CLU_1432766_0_0_9"/>
<dbReference type="AlphaFoldDB" id="G5IMX2"/>
<protein>
    <submittedName>
        <fullName evidence="2">Uncharacterized protein</fullName>
    </submittedName>
</protein>
<name>G5IMX2_9FIRM</name>
<dbReference type="OrthoDB" id="6691119at2"/>
<accession>G5IMX2</accession>
<keyword evidence="1" id="KW-0812">Transmembrane</keyword>
<organism evidence="2 3">
    <name type="scientific">Hungatella hathewayi WAL-18680</name>
    <dbReference type="NCBI Taxonomy" id="742737"/>
    <lineage>
        <taxon>Bacteria</taxon>
        <taxon>Bacillati</taxon>
        <taxon>Bacillota</taxon>
        <taxon>Clostridia</taxon>
        <taxon>Lachnospirales</taxon>
        <taxon>Lachnospiraceae</taxon>
        <taxon>Hungatella</taxon>
    </lineage>
</organism>
<dbReference type="Proteomes" id="UP000005384">
    <property type="component" value="Unassembled WGS sequence"/>
</dbReference>
<keyword evidence="1" id="KW-0472">Membrane</keyword>
<reference evidence="2 3" key="1">
    <citation type="submission" date="2011-08" db="EMBL/GenBank/DDBJ databases">
        <title>The Genome Sequence of Clostridium hathewayi WAL-18680.</title>
        <authorList>
            <consortium name="The Broad Institute Genome Sequencing Platform"/>
            <person name="Earl A."/>
            <person name="Ward D."/>
            <person name="Feldgarden M."/>
            <person name="Gevers D."/>
            <person name="Finegold S.M."/>
            <person name="Summanen P.H."/>
            <person name="Molitoris D.R."/>
            <person name="Song M."/>
            <person name="Daigneault M."/>
            <person name="Allen-Vercoe E."/>
            <person name="Young S.K."/>
            <person name="Zeng Q."/>
            <person name="Gargeya S."/>
            <person name="Fitzgerald M."/>
            <person name="Haas B."/>
            <person name="Abouelleil A."/>
            <person name="Alvarado L."/>
            <person name="Arachchi H.M."/>
            <person name="Berlin A."/>
            <person name="Brown A."/>
            <person name="Chapman S.B."/>
            <person name="Chen Z."/>
            <person name="Dunbar C."/>
            <person name="Freedman E."/>
            <person name="Gearin G."/>
            <person name="Gellesch M."/>
            <person name="Goldberg J."/>
            <person name="Griggs A."/>
            <person name="Gujja S."/>
            <person name="Heiman D."/>
            <person name="Howarth C."/>
            <person name="Larson L."/>
            <person name="Lui A."/>
            <person name="MacDonald P.J.P."/>
            <person name="Montmayeur A."/>
            <person name="Murphy C."/>
            <person name="Neiman D."/>
            <person name="Pearson M."/>
            <person name="Priest M."/>
            <person name="Roberts A."/>
            <person name="Saif S."/>
            <person name="Shea T."/>
            <person name="Shenoy N."/>
            <person name="Sisk P."/>
            <person name="Stolte C."/>
            <person name="Sykes S."/>
            <person name="Wortman J."/>
            <person name="Nusbaum C."/>
            <person name="Birren B."/>
        </authorList>
    </citation>
    <scope>NUCLEOTIDE SEQUENCE [LARGE SCALE GENOMIC DNA]</scope>
    <source>
        <strain evidence="2 3">WAL-18680</strain>
    </source>
</reference>